<dbReference type="PANTHER" id="PTHR31181:SF67">
    <property type="entry name" value="PROLAMIN-LIKE PROTEIN (DUF1278)"/>
    <property type="match status" value="1"/>
</dbReference>
<sequence>MGKQLITSNGTFTTTTTTSILLVAILLSSLATKSTEAAAADTTNATAAATSTTMMLRPPGTACRRGTMPTKLAWQCWVAIFEVPLCIFEIADVFEGGSIFTVGKVCCHAFIDLTDDCKIEVFQHAKFFPVVEKFCSILVADAATAANATAAAAGDRALLPPGSA</sequence>
<dbReference type="AlphaFoldDB" id="A0AAV0N173"/>
<keyword evidence="1 2" id="KW-0732">Signal</keyword>
<gene>
    <name evidence="4" type="ORF">LITE_LOCUS31177</name>
</gene>
<dbReference type="Pfam" id="PF05617">
    <property type="entry name" value="Prolamin_like"/>
    <property type="match status" value="1"/>
</dbReference>
<dbReference type="GO" id="GO:0009567">
    <property type="term" value="P:double fertilization forming a zygote and endosperm"/>
    <property type="evidence" value="ECO:0007669"/>
    <property type="project" value="TreeGrafter"/>
</dbReference>
<feature type="domain" description="Prolamin-like" evidence="3">
    <location>
        <begin position="75"/>
        <end position="135"/>
    </location>
</feature>
<dbReference type="GO" id="GO:0005576">
    <property type="term" value="C:extracellular region"/>
    <property type="evidence" value="ECO:0007669"/>
    <property type="project" value="TreeGrafter"/>
</dbReference>
<evidence type="ECO:0000313" key="4">
    <source>
        <dbReference type="EMBL" id="CAI0452317.1"/>
    </source>
</evidence>
<accession>A0AAV0N173</accession>
<feature type="chain" id="PRO_5043561245" description="Prolamin-like domain-containing protein" evidence="2">
    <location>
        <begin position="32"/>
        <end position="164"/>
    </location>
</feature>
<evidence type="ECO:0000256" key="1">
    <source>
        <dbReference type="ARBA" id="ARBA00022729"/>
    </source>
</evidence>
<evidence type="ECO:0000256" key="2">
    <source>
        <dbReference type="SAM" id="SignalP"/>
    </source>
</evidence>
<evidence type="ECO:0000313" key="5">
    <source>
        <dbReference type="Proteomes" id="UP001154282"/>
    </source>
</evidence>
<name>A0AAV0N173_9ROSI</name>
<feature type="signal peptide" evidence="2">
    <location>
        <begin position="1"/>
        <end position="31"/>
    </location>
</feature>
<dbReference type="GO" id="GO:0080155">
    <property type="term" value="P:regulation of double fertilization forming a zygote and endosperm"/>
    <property type="evidence" value="ECO:0007669"/>
    <property type="project" value="TreeGrafter"/>
</dbReference>
<comment type="caution">
    <text evidence="4">The sequence shown here is derived from an EMBL/GenBank/DDBJ whole genome shotgun (WGS) entry which is preliminary data.</text>
</comment>
<dbReference type="EMBL" id="CAMGYJ010000007">
    <property type="protein sequence ID" value="CAI0452317.1"/>
    <property type="molecule type" value="Genomic_DNA"/>
</dbReference>
<organism evidence="4 5">
    <name type="scientific">Linum tenue</name>
    <dbReference type="NCBI Taxonomy" id="586396"/>
    <lineage>
        <taxon>Eukaryota</taxon>
        <taxon>Viridiplantae</taxon>
        <taxon>Streptophyta</taxon>
        <taxon>Embryophyta</taxon>
        <taxon>Tracheophyta</taxon>
        <taxon>Spermatophyta</taxon>
        <taxon>Magnoliopsida</taxon>
        <taxon>eudicotyledons</taxon>
        <taxon>Gunneridae</taxon>
        <taxon>Pentapetalae</taxon>
        <taxon>rosids</taxon>
        <taxon>fabids</taxon>
        <taxon>Malpighiales</taxon>
        <taxon>Linaceae</taxon>
        <taxon>Linum</taxon>
    </lineage>
</organism>
<keyword evidence="5" id="KW-1185">Reference proteome</keyword>
<proteinExistence type="predicted"/>
<reference evidence="4" key="1">
    <citation type="submission" date="2022-08" db="EMBL/GenBank/DDBJ databases">
        <authorList>
            <person name="Gutierrez-Valencia J."/>
        </authorList>
    </citation>
    <scope>NUCLEOTIDE SEQUENCE</scope>
</reference>
<evidence type="ECO:0000259" key="3">
    <source>
        <dbReference type="Pfam" id="PF05617"/>
    </source>
</evidence>
<dbReference type="PANTHER" id="PTHR31181">
    <property type="entry name" value="EGG CELL-SECRETED PROTEIN 1.4"/>
    <property type="match status" value="1"/>
</dbReference>
<dbReference type="GO" id="GO:2000008">
    <property type="term" value="P:regulation of protein localization to cell surface"/>
    <property type="evidence" value="ECO:0007669"/>
    <property type="project" value="TreeGrafter"/>
</dbReference>
<dbReference type="Proteomes" id="UP001154282">
    <property type="component" value="Unassembled WGS sequence"/>
</dbReference>
<protein>
    <recommendedName>
        <fullName evidence="3">Prolamin-like domain-containing protein</fullName>
    </recommendedName>
</protein>
<dbReference type="InterPro" id="IPR008502">
    <property type="entry name" value="Prolamin-like"/>
</dbReference>
<dbReference type="GO" id="GO:0031982">
    <property type="term" value="C:vesicle"/>
    <property type="evidence" value="ECO:0007669"/>
    <property type="project" value="TreeGrafter"/>
</dbReference>